<proteinExistence type="predicted"/>
<protein>
    <submittedName>
        <fullName evidence="2">Uncharacterized protein</fullName>
    </submittedName>
</protein>
<feature type="region of interest" description="Disordered" evidence="1">
    <location>
        <begin position="202"/>
        <end position="242"/>
    </location>
</feature>
<sequence>MQRALCHKHQDSPIRHPGITNSYSTSPEKAAKVRITRREQLSKTWDFTDIVSNREQHTLPARQRFPPPLKKYDSEEEDNDPYKEEAPTVSTKPELPWLKKWDSDDKATTKTPMKVDKLEIPRGFDETIARFSARLDRVGAIPSLSLQNHTKTTMGTVERALMGVAVTQSKSENPQKVLPVFDLLVERSDWLMYREEFNDETDYPPRDPFYSHETVSSEFEEYEQDKEAASDSSYIKSRTDNKRSEDEPVKVLGFLEEQKDLDSQEDFVSLVYQLLDFILYLILSSVRQSDPNNIGSPRLQANS</sequence>
<evidence type="ECO:0000256" key="1">
    <source>
        <dbReference type="SAM" id="MobiDB-lite"/>
    </source>
</evidence>
<gene>
    <name evidence="2" type="ORF">CAEBREN_12360</name>
</gene>
<name>G0PBD2_CAEBE</name>
<feature type="region of interest" description="Disordered" evidence="1">
    <location>
        <begin position="57"/>
        <end position="89"/>
    </location>
</feature>
<dbReference type="Proteomes" id="UP000008068">
    <property type="component" value="Unassembled WGS sequence"/>
</dbReference>
<organism evidence="3">
    <name type="scientific">Caenorhabditis brenneri</name>
    <name type="common">Nematode worm</name>
    <dbReference type="NCBI Taxonomy" id="135651"/>
    <lineage>
        <taxon>Eukaryota</taxon>
        <taxon>Metazoa</taxon>
        <taxon>Ecdysozoa</taxon>
        <taxon>Nematoda</taxon>
        <taxon>Chromadorea</taxon>
        <taxon>Rhabditida</taxon>
        <taxon>Rhabditina</taxon>
        <taxon>Rhabditomorpha</taxon>
        <taxon>Rhabditoidea</taxon>
        <taxon>Rhabditidae</taxon>
        <taxon>Peloderinae</taxon>
        <taxon>Caenorhabditis</taxon>
    </lineage>
</organism>
<dbReference type="AlphaFoldDB" id="G0PBD2"/>
<dbReference type="FunCoup" id="G0PBD2">
    <property type="interactions" value="1815"/>
</dbReference>
<evidence type="ECO:0000313" key="3">
    <source>
        <dbReference type="Proteomes" id="UP000008068"/>
    </source>
</evidence>
<accession>G0PBD2</accession>
<feature type="region of interest" description="Disordered" evidence="1">
    <location>
        <begin position="1"/>
        <end position="31"/>
    </location>
</feature>
<dbReference type="HOGENOM" id="CLU_918980_0_0_1"/>
<dbReference type="eggNOG" id="ENOG502THQM">
    <property type="taxonomic scope" value="Eukaryota"/>
</dbReference>
<dbReference type="EMBL" id="GL380209">
    <property type="protein sequence ID" value="EGT50456.1"/>
    <property type="molecule type" value="Genomic_DNA"/>
</dbReference>
<reference evidence="3" key="1">
    <citation type="submission" date="2011-07" db="EMBL/GenBank/DDBJ databases">
        <authorList>
            <consortium name="Caenorhabditis brenneri Sequencing and Analysis Consortium"/>
            <person name="Wilson R.K."/>
        </authorList>
    </citation>
    <scope>NUCLEOTIDE SEQUENCE [LARGE SCALE GENOMIC DNA]</scope>
    <source>
        <strain evidence="3">PB2801</strain>
    </source>
</reference>
<dbReference type="OrthoDB" id="5811397at2759"/>
<evidence type="ECO:0000313" key="2">
    <source>
        <dbReference type="EMBL" id="EGT50456.1"/>
    </source>
</evidence>
<dbReference type="InParanoid" id="G0PBD2"/>
<keyword evidence="3" id="KW-1185">Reference proteome</keyword>